<sequence length="204" mass="22998">MLIFIGNVLSLCFLSVAYANFTSPAKSPKSTPNVTRKEIELHRLDLRVGIITHVYIHPNSSHLFCETVDVGEGQDRLIVSGLANYMTAFQLYNTSVVVVCNLKPAKFRGILSQGMILCASETYNNVTRVEVVRPPENCTAGQRVFIHNRTGIPDKMLHPKEMVWPKIQVDLKSDDNGHIRWKGHRLETVNGPLKVYMLHNAPIY</sequence>
<evidence type="ECO:0000313" key="6">
    <source>
        <dbReference type="Proteomes" id="UP000079169"/>
    </source>
</evidence>
<evidence type="ECO:0000256" key="2">
    <source>
        <dbReference type="ARBA" id="ARBA00022884"/>
    </source>
</evidence>
<dbReference type="Pfam" id="PF01588">
    <property type="entry name" value="tRNA_bind"/>
    <property type="match status" value="1"/>
</dbReference>
<dbReference type="InterPro" id="IPR012340">
    <property type="entry name" value="NA-bd_OB-fold"/>
</dbReference>
<dbReference type="OMA" id="KVWKHEE"/>
<organism evidence="6 7">
    <name type="scientific">Diaphorina citri</name>
    <name type="common">Asian citrus psyllid</name>
    <dbReference type="NCBI Taxonomy" id="121845"/>
    <lineage>
        <taxon>Eukaryota</taxon>
        <taxon>Metazoa</taxon>
        <taxon>Ecdysozoa</taxon>
        <taxon>Arthropoda</taxon>
        <taxon>Hexapoda</taxon>
        <taxon>Insecta</taxon>
        <taxon>Pterygota</taxon>
        <taxon>Neoptera</taxon>
        <taxon>Paraneoptera</taxon>
        <taxon>Hemiptera</taxon>
        <taxon>Sternorrhyncha</taxon>
        <taxon>Psylloidea</taxon>
        <taxon>Psyllidae</taxon>
        <taxon>Diaphorininae</taxon>
        <taxon>Diaphorina</taxon>
    </lineage>
</organism>
<dbReference type="PANTHER" id="PTHR11586">
    <property type="entry name" value="TRNA-AMINOACYLATION COFACTOR ARC1 FAMILY MEMBER"/>
    <property type="match status" value="1"/>
</dbReference>
<dbReference type="InterPro" id="IPR051270">
    <property type="entry name" value="Tyrosine-tRNA_ligase_regulator"/>
</dbReference>
<dbReference type="GeneID" id="103524335"/>
<dbReference type="Gene3D" id="2.40.50.140">
    <property type="entry name" value="Nucleic acid-binding proteins"/>
    <property type="match status" value="1"/>
</dbReference>
<dbReference type="GO" id="GO:0000049">
    <property type="term" value="F:tRNA binding"/>
    <property type="evidence" value="ECO:0007669"/>
    <property type="project" value="UniProtKB-UniRule"/>
</dbReference>
<feature type="signal peptide" evidence="4">
    <location>
        <begin position="1"/>
        <end position="19"/>
    </location>
</feature>
<evidence type="ECO:0000256" key="3">
    <source>
        <dbReference type="PROSITE-ProRule" id="PRU00209"/>
    </source>
</evidence>
<dbReference type="KEGG" id="dci:103524335"/>
<evidence type="ECO:0000256" key="1">
    <source>
        <dbReference type="ARBA" id="ARBA00022555"/>
    </source>
</evidence>
<name>A0A1S4ESA8_DIACI</name>
<dbReference type="InterPro" id="IPR002547">
    <property type="entry name" value="tRNA-bd_dom"/>
</dbReference>
<keyword evidence="6" id="KW-1185">Reference proteome</keyword>
<reference evidence="7" key="1">
    <citation type="submission" date="2025-08" db="UniProtKB">
        <authorList>
            <consortium name="RefSeq"/>
        </authorList>
    </citation>
    <scope>IDENTIFICATION</scope>
</reference>
<feature type="domain" description="TRNA-binding" evidence="5">
    <location>
        <begin position="40"/>
        <end position="145"/>
    </location>
</feature>
<dbReference type="Proteomes" id="UP000079169">
    <property type="component" value="Unplaced"/>
</dbReference>
<dbReference type="STRING" id="121845.A0A1S4ESA8"/>
<proteinExistence type="predicted"/>
<feature type="chain" id="PRO_5010380612" evidence="4">
    <location>
        <begin position="20"/>
        <end position="204"/>
    </location>
</feature>
<dbReference type="PANTHER" id="PTHR11586:SF33">
    <property type="entry name" value="AMINOACYL TRNA SYNTHASE COMPLEX-INTERACTING MULTIFUNCTIONAL PROTEIN 1"/>
    <property type="match status" value="1"/>
</dbReference>
<gene>
    <name evidence="7" type="primary">LOC103524335</name>
</gene>
<keyword evidence="2 3" id="KW-0694">RNA-binding</keyword>
<evidence type="ECO:0000256" key="4">
    <source>
        <dbReference type="SAM" id="SignalP"/>
    </source>
</evidence>
<accession>A0A1S4ESA8</accession>
<evidence type="ECO:0000259" key="5">
    <source>
        <dbReference type="PROSITE" id="PS50886"/>
    </source>
</evidence>
<protein>
    <submittedName>
        <fullName evidence="7">Aminoacyl tRNA synthase complex-interacting multifunctional protein 1-like</fullName>
    </submittedName>
</protein>
<dbReference type="PaxDb" id="121845-A0A1S4ESA8"/>
<keyword evidence="4" id="KW-0732">Signal</keyword>
<dbReference type="RefSeq" id="XP_017305061.1">
    <property type="nucleotide sequence ID" value="XM_017449572.2"/>
</dbReference>
<evidence type="ECO:0000313" key="7">
    <source>
        <dbReference type="RefSeq" id="XP_017305061.1"/>
    </source>
</evidence>
<dbReference type="SUPFAM" id="SSF50249">
    <property type="entry name" value="Nucleic acid-binding proteins"/>
    <property type="match status" value="1"/>
</dbReference>
<dbReference type="AlphaFoldDB" id="A0A1S4ESA8"/>
<keyword evidence="1 3" id="KW-0820">tRNA-binding</keyword>
<dbReference type="PROSITE" id="PS50886">
    <property type="entry name" value="TRBD"/>
    <property type="match status" value="1"/>
</dbReference>